<dbReference type="eggNOG" id="ENOG5033NU4">
    <property type="taxonomic scope" value="Bacteria"/>
</dbReference>
<keyword evidence="1" id="KW-0472">Membrane</keyword>
<sequence length="70" mass="7957">MFKRALKFAIGPSIGITIGGILIPRIMFSNLYNETYPSILLHASLYFVVGYIVSLLVFLLIEWVKPKIKK</sequence>
<dbReference type="STRING" id="768710.DesyoDRAFT_4055"/>
<protein>
    <submittedName>
        <fullName evidence="2">Uncharacterized protein</fullName>
    </submittedName>
</protein>
<dbReference type="EMBL" id="CM001441">
    <property type="protein sequence ID" value="EHQ91023.1"/>
    <property type="molecule type" value="Genomic_DNA"/>
</dbReference>
<feature type="transmembrane region" description="Helical" evidence="1">
    <location>
        <begin position="7"/>
        <end position="27"/>
    </location>
</feature>
<organism evidence="2 3">
    <name type="scientific">Desulfosporosinus youngiae DSM 17734</name>
    <dbReference type="NCBI Taxonomy" id="768710"/>
    <lineage>
        <taxon>Bacteria</taxon>
        <taxon>Bacillati</taxon>
        <taxon>Bacillota</taxon>
        <taxon>Clostridia</taxon>
        <taxon>Eubacteriales</taxon>
        <taxon>Desulfitobacteriaceae</taxon>
        <taxon>Desulfosporosinus</taxon>
    </lineage>
</organism>
<keyword evidence="3" id="KW-1185">Reference proteome</keyword>
<evidence type="ECO:0000313" key="2">
    <source>
        <dbReference type="EMBL" id="EHQ91023.1"/>
    </source>
</evidence>
<evidence type="ECO:0000313" key="3">
    <source>
        <dbReference type="Proteomes" id="UP000005104"/>
    </source>
</evidence>
<gene>
    <name evidence="2" type="ORF">DesyoDRAFT_4055</name>
</gene>
<keyword evidence="1" id="KW-1133">Transmembrane helix</keyword>
<dbReference type="AlphaFoldDB" id="H5XX83"/>
<proteinExistence type="predicted"/>
<keyword evidence="1" id="KW-0812">Transmembrane</keyword>
<name>H5XX83_9FIRM</name>
<dbReference type="HOGENOM" id="CLU_2738676_0_0_9"/>
<accession>H5XX83</accession>
<feature type="transmembrane region" description="Helical" evidence="1">
    <location>
        <begin position="39"/>
        <end position="61"/>
    </location>
</feature>
<evidence type="ECO:0000256" key="1">
    <source>
        <dbReference type="SAM" id="Phobius"/>
    </source>
</evidence>
<dbReference type="Proteomes" id="UP000005104">
    <property type="component" value="Chromosome"/>
</dbReference>
<reference evidence="2 3" key="1">
    <citation type="submission" date="2011-11" db="EMBL/GenBank/DDBJ databases">
        <title>The Noncontiguous Finished genome of Desulfosporosinus youngiae DSM 17734.</title>
        <authorList>
            <consortium name="US DOE Joint Genome Institute (JGI-PGF)"/>
            <person name="Lucas S."/>
            <person name="Han J."/>
            <person name="Lapidus A."/>
            <person name="Cheng J.-F."/>
            <person name="Goodwin L."/>
            <person name="Pitluck S."/>
            <person name="Peters L."/>
            <person name="Ovchinnikova G."/>
            <person name="Lu M."/>
            <person name="Land M.L."/>
            <person name="Hauser L."/>
            <person name="Pester M."/>
            <person name="Spring S."/>
            <person name="Ollivier B."/>
            <person name="Rattei T."/>
            <person name="Klenk H.-P."/>
            <person name="Wagner M."/>
            <person name="Loy A."/>
            <person name="Woyke T.J."/>
        </authorList>
    </citation>
    <scope>NUCLEOTIDE SEQUENCE [LARGE SCALE GENOMIC DNA]</scope>
    <source>
        <strain evidence="2 3">DSM 17734</strain>
    </source>
</reference>